<dbReference type="GO" id="GO:0003677">
    <property type="term" value="F:DNA binding"/>
    <property type="evidence" value="ECO:0007669"/>
    <property type="project" value="InterPro"/>
</dbReference>
<dbReference type="GO" id="GO:0003887">
    <property type="term" value="F:DNA-directed DNA polymerase activity"/>
    <property type="evidence" value="ECO:0007669"/>
    <property type="project" value="InterPro"/>
</dbReference>
<comment type="caution">
    <text evidence="2">The sequence shown here is derived from an EMBL/GenBank/DDBJ whole genome shotgun (WGS) entry which is preliminary data.</text>
</comment>
<dbReference type="AlphaFoldDB" id="A0AAD3TY78"/>
<dbReference type="SUPFAM" id="SSF81301">
    <property type="entry name" value="Nucleotidyltransferase"/>
    <property type="match status" value="1"/>
</dbReference>
<dbReference type="Proteomes" id="UP001222932">
    <property type="component" value="Unassembled WGS sequence"/>
</dbReference>
<dbReference type="PANTHER" id="PTHR11276">
    <property type="entry name" value="DNA POLYMERASE TYPE-X FAMILY MEMBER"/>
    <property type="match status" value="1"/>
</dbReference>
<reference evidence="2" key="2">
    <citation type="submission" date="2023-06" db="EMBL/GenBank/DDBJ databases">
        <authorList>
            <person name="Kobayashi Y."/>
            <person name="Kayamori A."/>
            <person name="Aoki K."/>
            <person name="Shiwa Y."/>
            <person name="Fujita N."/>
            <person name="Sugita T."/>
            <person name="Iwasaki W."/>
            <person name="Tanaka N."/>
            <person name="Takashima M."/>
        </authorList>
    </citation>
    <scope>NUCLEOTIDE SEQUENCE</scope>
    <source>
        <strain evidence="2">HIS016</strain>
    </source>
</reference>
<dbReference type="InterPro" id="IPR018944">
    <property type="entry name" value="DNA_pol_lambd_fingers_domain"/>
</dbReference>
<evidence type="ECO:0000259" key="1">
    <source>
        <dbReference type="Pfam" id="PF10391"/>
    </source>
</evidence>
<dbReference type="Gene3D" id="1.10.150.20">
    <property type="entry name" value="5' to 3' exonuclease, C-terminal subdomain"/>
    <property type="match status" value="1"/>
</dbReference>
<gene>
    <name evidence="2" type="ORF">CspeluHIS016_0601410</name>
</gene>
<protein>
    <recommendedName>
        <fullName evidence="1">DNA polymerase lambda fingers domain-containing protein</fullName>
    </recommendedName>
</protein>
<dbReference type="Gene3D" id="3.30.210.10">
    <property type="entry name" value="DNA polymerase, thumb domain"/>
    <property type="match status" value="1"/>
</dbReference>
<organism evidence="2 3">
    <name type="scientific">Cutaneotrichosporon spelunceum</name>
    <dbReference type="NCBI Taxonomy" id="1672016"/>
    <lineage>
        <taxon>Eukaryota</taxon>
        <taxon>Fungi</taxon>
        <taxon>Dikarya</taxon>
        <taxon>Basidiomycota</taxon>
        <taxon>Agaricomycotina</taxon>
        <taxon>Tremellomycetes</taxon>
        <taxon>Trichosporonales</taxon>
        <taxon>Trichosporonaceae</taxon>
        <taxon>Cutaneotrichosporon</taxon>
    </lineage>
</organism>
<dbReference type="GO" id="GO:0006284">
    <property type="term" value="P:base-excision repair"/>
    <property type="evidence" value="ECO:0007669"/>
    <property type="project" value="TreeGrafter"/>
</dbReference>
<dbReference type="EMBL" id="BTCM01000006">
    <property type="protein sequence ID" value="GMK58699.1"/>
    <property type="molecule type" value="Genomic_DNA"/>
</dbReference>
<feature type="domain" description="DNA polymerase lambda fingers" evidence="1">
    <location>
        <begin position="132"/>
        <end position="178"/>
    </location>
</feature>
<accession>A0AAD3TY78</accession>
<dbReference type="Pfam" id="PF10391">
    <property type="entry name" value="DNA_pol_lambd_f"/>
    <property type="match status" value="1"/>
</dbReference>
<dbReference type="InterPro" id="IPR037160">
    <property type="entry name" value="DNA_Pol_thumb_sf"/>
</dbReference>
<dbReference type="InterPro" id="IPR022312">
    <property type="entry name" value="DNA_pol_X"/>
</dbReference>
<reference evidence="2" key="1">
    <citation type="journal article" date="2023" name="BMC Genomics">
        <title>Chromosome-level genome assemblies of Cutaneotrichosporon spp. (Trichosporonales, Basidiomycota) reveal imbalanced evolution between nucleotide sequences and chromosome synteny.</title>
        <authorList>
            <person name="Kobayashi Y."/>
            <person name="Kayamori A."/>
            <person name="Aoki K."/>
            <person name="Shiwa Y."/>
            <person name="Matsutani M."/>
            <person name="Fujita N."/>
            <person name="Sugita T."/>
            <person name="Iwasaki W."/>
            <person name="Tanaka N."/>
            <person name="Takashima M."/>
        </authorList>
    </citation>
    <scope>NUCLEOTIDE SEQUENCE</scope>
    <source>
        <strain evidence="2">HIS016</strain>
    </source>
</reference>
<dbReference type="GO" id="GO:0005634">
    <property type="term" value="C:nucleus"/>
    <property type="evidence" value="ECO:0007669"/>
    <property type="project" value="TreeGrafter"/>
</dbReference>
<evidence type="ECO:0000313" key="2">
    <source>
        <dbReference type="EMBL" id="GMK58699.1"/>
    </source>
</evidence>
<keyword evidence="3" id="KW-1185">Reference proteome</keyword>
<dbReference type="PANTHER" id="PTHR11276:SF42">
    <property type="entry name" value="DNA POLYMERASE BETA"/>
    <property type="match status" value="1"/>
</dbReference>
<name>A0AAD3TY78_9TREE</name>
<proteinExistence type="predicted"/>
<dbReference type="InterPro" id="IPR043519">
    <property type="entry name" value="NT_sf"/>
</dbReference>
<dbReference type="GO" id="GO:0006303">
    <property type="term" value="P:double-strand break repair via nonhomologous end joining"/>
    <property type="evidence" value="ECO:0007669"/>
    <property type="project" value="TreeGrafter"/>
</dbReference>
<evidence type="ECO:0000313" key="3">
    <source>
        <dbReference type="Proteomes" id="UP001222932"/>
    </source>
</evidence>
<sequence length="375" mass="43213">MLSRGGLRFHRRTQGQAGLSRALTQRAPFNRIVKRDPKWLTKTVPTRELLDRFREQELCRKLRKDDKWEYLAEAYDTVALLQPDQSDITLGQIEQVLPKSNPIAWTMIDNLSRAAPDPYLQQRTKVEMAACQFLRVHGIGIVLAKRLAAAGLRTLDDLAAWPEVTDSQMLSLNHLSDMDKMIPRLEMESFKARLEEVFYSKRFSEAPDVAFEIVGPYRCDLEYSPNINILVYSDGYVDLGAKTSVLDYVYHRVMGEGLIERGQMLSVETGDGFLWRMLRGQAKRRGYRLYRNNVEWGPLARIPEGAGAVEVVDRPPQPQTEKEVFDLADIPYLQPHQRTYSVYRNILPATLLEQLSTPWNNEFLKSQLRKQNAEQ</sequence>
<dbReference type="SUPFAM" id="SSF81585">
    <property type="entry name" value="PsbU/PolX domain-like"/>
    <property type="match status" value="1"/>
</dbReference>